<accession>A0A2N5VEU3</accession>
<protein>
    <submittedName>
        <fullName evidence="2">Uncharacterized protein</fullName>
    </submittedName>
</protein>
<reference evidence="2 3" key="1">
    <citation type="submission" date="2017-11" db="EMBL/GenBank/DDBJ databases">
        <title>De novo assembly and phasing of dikaryotic genomes from two isolates of Puccinia coronata f. sp. avenae, the causal agent of oat crown rust.</title>
        <authorList>
            <person name="Miller M.E."/>
            <person name="Zhang Y."/>
            <person name="Omidvar V."/>
            <person name="Sperschneider J."/>
            <person name="Schwessinger B."/>
            <person name="Raley C."/>
            <person name="Palmer J.M."/>
            <person name="Garnica D."/>
            <person name="Upadhyaya N."/>
            <person name="Rathjen J."/>
            <person name="Taylor J.M."/>
            <person name="Park R.F."/>
            <person name="Dodds P.N."/>
            <person name="Hirsch C.D."/>
            <person name="Kianian S.F."/>
            <person name="Figueroa M."/>
        </authorList>
    </citation>
    <scope>NUCLEOTIDE SEQUENCE [LARGE SCALE GENOMIC DNA]</scope>
    <source>
        <strain evidence="2">12SD80</strain>
    </source>
</reference>
<name>A0A2N5VEU3_9BASI</name>
<evidence type="ECO:0000313" key="2">
    <source>
        <dbReference type="EMBL" id="PLW48517.1"/>
    </source>
</evidence>
<feature type="compositionally biased region" description="Low complexity" evidence="1">
    <location>
        <begin position="27"/>
        <end position="41"/>
    </location>
</feature>
<sequence>MDLELDESARPVTLLVPRNIAAGPPAAGAVVASSSSPPRAAMTSRTEAHAPGGYVPQPAYPLALRKGSLIARSDIHPEGVLTPSVQAPGKGDPPTIQGSVHQFFGVDPCGYDFYQCWGNN</sequence>
<dbReference type="Proteomes" id="UP000235392">
    <property type="component" value="Unassembled WGS sequence"/>
</dbReference>
<feature type="region of interest" description="Disordered" evidence="1">
    <location>
        <begin position="27"/>
        <end position="55"/>
    </location>
</feature>
<evidence type="ECO:0000256" key="1">
    <source>
        <dbReference type="SAM" id="MobiDB-lite"/>
    </source>
</evidence>
<dbReference type="EMBL" id="PGCI01000023">
    <property type="protein sequence ID" value="PLW48517.1"/>
    <property type="molecule type" value="Genomic_DNA"/>
</dbReference>
<comment type="caution">
    <text evidence="2">The sequence shown here is derived from an EMBL/GenBank/DDBJ whole genome shotgun (WGS) entry which is preliminary data.</text>
</comment>
<gene>
    <name evidence="2" type="ORF">PCASD_04292</name>
</gene>
<proteinExistence type="predicted"/>
<organism evidence="2 3">
    <name type="scientific">Puccinia coronata f. sp. avenae</name>
    <dbReference type="NCBI Taxonomy" id="200324"/>
    <lineage>
        <taxon>Eukaryota</taxon>
        <taxon>Fungi</taxon>
        <taxon>Dikarya</taxon>
        <taxon>Basidiomycota</taxon>
        <taxon>Pucciniomycotina</taxon>
        <taxon>Pucciniomycetes</taxon>
        <taxon>Pucciniales</taxon>
        <taxon>Pucciniaceae</taxon>
        <taxon>Puccinia</taxon>
    </lineage>
</organism>
<evidence type="ECO:0000313" key="3">
    <source>
        <dbReference type="Proteomes" id="UP000235392"/>
    </source>
</evidence>
<dbReference type="AlphaFoldDB" id="A0A2N5VEU3"/>